<dbReference type="VEuPathDB" id="FungiDB:MCYG_04443"/>
<keyword evidence="1" id="KW-1133">Transmembrane helix</keyword>
<dbReference type="Pfam" id="PF08592">
    <property type="entry name" value="Anthrone_oxy"/>
    <property type="match status" value="1"/>
</dbReference>
<accession>C5FNL0</accession>
<dbReference type="AlphaFoldDB" id="C5FNL0"/>
<evidence type="ECO:0000256" key="1">
    <source>
        <dbReference type="SAM" id="Phobius"/>
    </source>
</evidence>
<dbReference type="GeneID" id="9229818"/>
<keyword evidence="1" id="KW-0472">Membrane</keyword>
<gene>
    <name evidence="2" type="ORF">MCYG_04443</name>
</gene>
<dbReference type="RefSeq" id="XP_002846706.1">
    <property type="nucleotide sequence ID" value="XM_002846660.1"/>
</dbReference>
<protein>
    <submittedName>
        <fullName evidence="2">Uncharacterized protein</fullName>
    </submittedName>
</protein>
<dbReference type="OrthoDB" id="5954308at2759"/>
<dbReference type="InterPro" id="IPR013901">
    <property type="entry name" value="Anthrone_oxy"/>
</dbReference>
<evidence type="ECO:0000313" key="3">
    <source>
        <dbReference type="Proteomes" id="UP000002035"/>
    </source>
</evidence>
<name>C5FNL0_ARTOC</name>
<proteinExistence type="predicted"/>
<organism evidence="2 3">
    <name type="scientific">Arthroderma otae (strain ATCC MYA-4605 / CBS 113480)</name>
    <name type="common">Microsporum canis</name>
    <dbReference type="NCBI Taxonomy" id="554155"/>
    <lineage>
        <taxon>Eukaryota</taxon>
        <taxon>Fungi</taxon>
        <taxon>Dikarya</taxon>
        <taxon>Ascomycota</taxon>
        <taxon>Pezizomycotina</taxon>
        <taxon>Eurotiomycetes</taxon>
        <taxon>Eurotiomycetidae</taxon>
        <taxon>Onygenales</taxon>
        <taxon>Arthrodermataceae</taxon>
        <taxon>Microsporum</taxon>
    </lineage>
</organism>
<sequence>MSAQQPHPYYWPLMAAGITATSFLAGNQLSLSHVSMATISDVETKAMMSEETRLDQFKVIFQRGMHLCPTSAIFAALCYFGNAGITAYYTKGPLWPLPGRVAKLLLPGVLAVGIMPYTIALIVPLEEKLLRKETLGNGIA</sequence>
<reference evidence="3" key="1">
    <citation type="journal article" date="2012" name="MBio">
        <title>Comparative genome analysis of Trichophyton rubrum and related dermatophytes reveals candidate genes involved in infection.</title>
        <authorList>
            <person name="Martinez D.A."/>
            <person name="Oliver B.G."/>
            <person name="Graeser Y."/>
            <person name="Goldberg J.M."/>
            <person name="Li W."/>
            <person name="Martinez-Rossi N.M."/>
            <person name="Monod M."/>
            <person name="Shelest E."/>
            <person name="Barton R.C."/>
            <person name="Birch E."/>
            <person name="Brakhage A.A."/>
            <person name="Chen Z."/>
            <person name="Gurr S.J."/>
            <person name="Heiman D."/>
            <person name="Heitman J."/>
            <person name="Kosti I."/>
            <person name="Rossi A."/>
            <person name="Saif S."/>
            <person name="Samalova M."/>
            <person name="Saunders C.W."/>
            <person name="Shea T."/>
            <person name="Summerbell R.C."/>
            <person name="Xu J."/>
            <person name="Young S."/>
            <person name="Zeng Q."/>
            <person name="Birren B.W."/>
            <person name="Cuomo C.A."/>
            <person name="White T.C."/>
        </authorList>
    </citation>
    <scope>NUCLEOTIDE SEQUENCE [LARGE SCALE GENOMIC DNA]</scope>
    <source>
        <strain evidence="3">ATCC MYA-4605 / CBS 113480</strain>
    </source>
</reference>
<dbReference type="EMBL" id="DS995704">
    <property type="protein sequence ID" value="EEQ31624.1"/>
    <property type="molecule type" value="Genomic_DNA"/>
</dbReference>
<dbReference type="eggNOG" id="ENOG502T0PS">
    <property type="taxonomic scope" value="Eukaryota"/>
</dbReference>
<feature type="transmembrane region" description="Helical" evidence="1">
    <location>
        <begin position="101"/>
        <end position="123"/>
    </location>
</feature>
<evidence type="ECO:0000313" key="2">
    <source>
        <dbReference type="EMBL" id="EEQ31624.1"/>
    </source>
</evidence>
<keyword evidence="1" id="KW-0812">Transmembrane</keyword>
<keyword evidence="3" id="KW-1185">Reference proteome</keyword>
<dbReference type="HOGENOM" id="CLU_1834701_0_0_1"/>
<dbReference type="Proteomes" id="UP000002035">
    <property type="component" value="Unassembled WGS sequence"/>
</dbReference>
<feature type="transmembrane region" description="Helical" evidence="1">
    <location>
        <begin position="67"/>
        <end position="89"/>
    </location>
</feature>
<dbReference type="OMA" id="MFIVSSE"/>